<dbReference type="RefSeq" id="WP_058525412.1">
    <property type="nucleotide sequence ID" value="NZ_CAAAHY010000018.1"/>
</dbReference>
<keyword evidence="2" id="KW-1185">Reference proteome</keyword>
<reference evidence="1 2" key="1">
    <citation type="submission" date="2015-11" db="EMBL/GenBank/DDBJ databases">
        <title>Genomic analysis of 38 Legionella species identifies large and diverse effector repertoires.</title>
        <authorList>
            <person name="Burstein D."/>
            <person name="Amaro F."/>
            <person name="Zusman T."/>
            <person name="Lifshitz Z."/>
            <person name="Cohen O."/>
            <person name="Gilbert J.A."/>
            <person name="Pupko T."/>
            <person name="Shuman H.A."/>
            <person name="Segal G."/>
        </authorList>
    </citation>
    <scope>NUCLEOTIDE SEQUENCE [LARGE SCALE GENOMIC DNA]</scope>
    <source>
        <strain evidence="1 2">SE-32A-C8</strain>
    </source>
</reference>
<comment type="caution">
    <text evidence="1">The sequence shown here is derived from an EMBL/GenBank/DDBJ whole genome shotgun (WGS) entry which is preliminary data.</text>
</comment>
<organism evidence="1 2">
    <name type="scientific">Legionella erythra</name>
    <dbReference type="NCBI Taxonomy" id="448"/>
    <lineage>
        <taxon>Bacteria</taxon>
        <taxon>Pseudomonadati</taxon>
        <taxon>Pseudomonadota</taxon>
        <taxon>Gammaproteobacteria</taxon>
        <taxon>Legionellales</taxon>
        <taxon>Legionellaceae</taxon>
        <taxon>Legionella</taxon>
    </lineage>
</organism>
<dbReference type="PATRIC" id="fig|448.7.peg.233"/>
<dbReference type="EMBL" id="LNYA01000003">
    <property type="protein sequence ID" value="KTC99324.1"/>
    <property type="molecule type" value="Genomic_DNA"/>
</dbReference>
<evidence type="ECO:0000313" key="2">
    <source>
        <dbReference type="Proteomes" id="UP000054773"/>
    </source>
</evidence>
<dbReference type="Proteomes" id="UP000054773">
    <property type="component" value="Unassembled WGS sequence"/>
</dbReference>
<dbReference type="OrthoDB" id="5651871at2"/>
<accession>A0A0W0TV33</accession>
<gene>
    <name evidence="1" type="ORF">Lery_0225</name>
</gene>
<protein>
    <recommendedName>
        <fullName evidence="3">HEPN domain protein</fullName>
    </recommendedName>
</protein>
<sequence>MDKHYYSPIEMLKIASQHAYCAQHLLQNDAEVNIARYGVSDALAPISSLMYTAFEMMFKAFLLHDHRPVKQHKNLQELVELNIDLGFSNQDIQLMKKLSRQVAFRKGIDYELWENRQQQHVFCIDILRLFQRLHELMPLELQYDYQA</sequence>
<evidence type="ECO:0008006" key="3">
    <source>
        <dbReference type="Google" id="ProtNLM"/>
    </source>
</evidence>
<dbReference type="AlphaFoldDB" id="A0A0W0TV33"/>
<evidence type="ECO:0000313" key="1">
    <source>
        <dbReference type="EMBL" id="KTC99324.1"/>
    </source>
</evidence>
<proteinExistence type="predicted"/>
<name>A0A0W0TV33_LEGER</name>